<gene>
    <name evidence="1" type="ORF">GCM10023172_09460</name>
</gene>
<proteinExistence type="predicted"/>
<evidence type="ECO:0000313" key="1">
    <source>
        <dbReference type="EMBL" id="GAA4496327.1"/>
    </source>
</evidence>
<reference evidence="2" key="1">
    <citation type="journal article" date="2019" name="Int. J. Syst. Evol. Microbiol.">
        <title>The Global Catalogue of Microorganisms (GCM) 10K type strain sequencing project: providing services to taxonomists for standard genome sequencing and annotation.</title>
        <authorList>
            <consortium name="The Broad Institute Genomics Platform"/>
            <consortium name="The Broad Institute Genome Sequencing Center for Infectious Disease"/>
            <person name="Wu L."/>
            <person name="Ma J."/>
        </authorList>
    </citation>
    <scope>NUCLEOTIDE SEQUENCE [LARGE SCALE GENOMIC DNA]</scope>
    <source>
        <strain evidence="2">JCM 17841</strain>
    </source>
</reference>
<name>A0ABP8Q207_9BACT</name>
<comment type="caution">
    <text evidence="1">The sequence shown here is derived from an EMBL/GenBank/DDBJ whole genome shotgun (WGS) entry which is preliminary data.</text>
</comment>
<evidence type="ECO:0000313" key="2">
    <source>
        <dbReference type="Proteomes" id="UP001501243"/>
    </source>
</evidence>
<keyword evidence="2" id="KW-1185">Reference proteome</keyword>
<dbReference type="Proteomes" id="UP001501243">
    <property type="component" value="Unassembled WGS sequence"/>
</dbReference>
<sequence length="125" mass="13430">MLVPEVLPEPDVLPEVLVPRRPRRPAPDVVPLLCPRPEVVLPLVIEPEVLMLPLVLPIVPDVVPLVPMVPVPEVLPLVVPMVVEPEVLPPVVCAWAVVVARPRPSRTAAARSGAANCVFIGKGEK</sequence>
<dbReference type="EMBL" id="BAABGQ010000005">
    <property type="protein sequence ID" value="GAA4496327.1"/>
    <property type="molecule type" value="Genomic_DNA"/>
</dbReference>
<organism evidence="1 2">
    <name type="scientific">Hymenobacter ginsengisoli</name>
    <dbReference type="NCBI Taxonomy" id="1051626"/>
    <lineage>
        <taxon>Bacteria</taxon>
        <taxon>Pseudomonadati</taxon>
        <taxon>Bacteroidota</taxon>
        <taxon>Cytophagia</taxon>
        <taxon>Cytophagales</taxon>
        <taxon>Hymenobacteraceae</taxon>
        <taxon>Hymenobacter</taxon>
    </lineage>
</organism>
<accession>A0ABP8Q207</accession>
<protein>
    <submittedName>
        <fullName evidence="1">Uncharacterized protein</fullName>
    </submittedName>
</protein>